<dbReference type="EMBL" id="KQ964245">
    <property type="protein sequence ID" value="KXJ96545.1"/>
    <property type="molecule type" value="Genomic_DNA"/>
</dbReference>
<dbReference type="Gene3D" id="3.40.50.880">
    <property type="match status" value="1"/>
</dbReference>
<dbReference type="PANTHER" id="PTHR43130:SF7">
    <property type="entry name" value="DJ-1_PFPI DOMAIN-CONTAINING PROTEIN"/>
    <property type="match status" value="1"/>
</dbReference>
<dbReference type="SUPFAM" id="SSF52317">
    <property type="entry name" value="Class I glutamine amidotransferase-like"/>
    <property type="match status" value="1"/>
</dbReference>
<protein>
    <submittedName>
        <fullName evidence="2">Class I glutamine amidotransferase-like protein</fullName>
    </submittedName>
</protein>
<keyword evidence="2" id="KW-0808">Transferase</keyword>
<keyword evidence="3" id="KW-1185">Reference proteome</keyword>
<evidence type="ECO:0000313" key="3">
    <source>
        <dbReference type="Proteomes" id="UP000070501"/>
    </source>
</evidence>
<dbReference type="OrthoDB" id="543156at2759"/>
<dbReference type="PANTHER" id="PTHR43130">
    <property type="entry name" value="ARAC-FAMILY TRANSCRIPTIONAL REGULATOR"/>
    <property type="match status" value="1"/>
</dbReference>
<sequence>MSAPVDLKNPGRALRVGVILIDSQVDPFLKALSSESHIITRSRKMLLTVVQYRVTEILDVAPIDLFTSISKEFTKDMPEYFMPQRFKQHAYDVEFHWVSATGGLMNLTSGIKLQATHSFDNCPPLDVVLMGAHNLAMEQPSDAELAFIRKSYEQCAAFMCICAGMMPPLQAGLLQGKTATAPLPMLDELRKQAPDVNWVAKRWANDGKLWTSGALLNGQDMMVAFAEHTWGKKAADGKPLEMVEHMIKLGGWPVRDVDYKDTAF</sequence>
<dbReference type="GO" id="GO:0016740">
    <property type="term" value="F:transferase activity"/>
    <property type="evidence" value="ECO:0007669"/>
    <property type="project" value="UniProtKB-KW"/>
</dbReference>
<dbReference type="AlphaFoldDB" id="A0A136JHA4"/>
<dbReference type="InterPro" id="IPR052158">
    <property type="entry name" value="INH-QAR"/>
</dbReference>
<dbReference type="Proteomes" id="UP000070501">
    <property type="component" value="Unassembled WGS sequence"/>
</dbReference>
<dbReference type="InParanoid" id="A0A136JHA4"/>
<dbReference type="STRING" id="196109.A0A136JHA4"/>
<proteinExistence type="predicted"/>
<feature type="domain" description="DJ-1/PfpI" evidence="1">
    <location>
        <begin position="85"/>
        <end position="226"/>
    </location>
</feature>
<organism evidence="2 3">
    <name type="scientific">Microdochium bolleyi</name>
    <dbReference type="NCBI Taxonomy" id="196109"/>
    <lineage>
        <taxon>Eukaryota</taxon>
        <taxon>Fungi</taxon>
        <taxon>Dikarya</taxon>
        <taxon>Ascomycota</taxon>
        <taxon>Pezizomycotina</taxon>
        <taxon>Sordariomycetes</taxon>
        <taxon>Xylariomycetidae</taxon>
        <taxon>Xylariales</taxon>
        <taxon>Microdochiaceae</taxon>
        <taxon>Microdochium</taxon>
    </lineage>
</organism>
<evidence type="ECO:0000313" key="2">
    <source>
        <dbReference type="EMBL" id="KXJ96545.1"/>
    </source>
</evidence>
<reference evidence="3" key="1">
    <citation type="submission" date="2016-02" db="EMBL/GenBank/DDBJ databases">
        <title>Draft genome sequence of Microdochium bolleyi, a fungal endophyte of beachgrass.</title>
        <authorList>
            <consortium name="DOE Joint Genome Institute"/>
            <person name="David A.S."/>
            <person name="May G."/>
            <person name="Haridas S."/>
            <person name="Lim J."/>
            <person name="Wang M."/>
            <person name="Labutti K."/>
            <person name="Lipzen A."/>
            <person name="Barry K."/>
            <person name="Grigoriev I.V."/>
        </authorList>
    </citation>
    <scope>NUCLEOTIDE SEQUENCE [LARGE SCALE GENOMIC DNA]</scope>
    <source>
        <strain evidence="3">J235TASD1</strain>
    </source>
</reference>
<dbReference type="InterPro" id="IPR002818">
    <property type="entry name" value="DJ-1/PfpI"/>
</dbReference>
<gene>
    <name evidence="2" type="ORF">Micbo1qcDRAFT_199345</name>
</gene>
<dbReference type="Pfam" id="PF01965">
    <property type="entry name" value="DJ-1_PfpI"/>
    <property type="match status" value="1"/>
</dbReference>
<accession>A0A136JHA4</accession>
<evidence type="ECO:0000259" key="1">
    <source>
        <dbReference type="Pfam" id="PF01965"/>
    </source>
</evidence>
<dbReference type="InterPro" id="IPR029062">
    <property type="entry name" value="Class_I_gatase-like"/>
</dbReference>
<name>A0A136JHA4_9PEZI</name>
<keyword evidence="2" id="KW-0315">Glutamine amidotransferase</keyword>